<organism evidence="2 3">
    <name type="scientific">Pleurodeles waltl</name>
    <name type="common">Iberian ribbed newt</name>
    <dbReference type="NCBI Taxonomy" id="8319"/>
    <lineage>
        <taxon>Eukaryota</taxon>
        <taxon>Metazoa</taxon>
        <taxon>Chordata</taxon>
        <taxon>Craniata</taxon>
        <taxon>Vertebrata</taxon>
        <taxon>Euteleostomi</taxon>
        <taxon>Amphibia</taxon>
        <taxon>Batrachia</taxon>
        <taxon>Caudata</taxon>
        <taxon>Salamandroidea</taxon>
        <taxon>Salamandridae</taxon>
        <taxon>Pleurodelinae</taxon>
        <taxon>Pleurodeles</taxon>
    </lineage>
</organism>
<feature type="compositionally biased region" description="Gly residues" evidence="1">
    <location>
        <begin position="71"/>
        <end position="82"/>
    </location>
</feature>
<feature type="compositionally biased region" description="Gly residues" evidence="1">
    <location>
        <begin position="154"/>
        <end position="165"/>
    </location>
</feature>
<name>A0AAV7RHU8_PLEWA</name>
<feature type="compositionally biased region" description="Basic and acidic residues" evidence="1">
    <location>
        <begin position="113"/>
        <end position="122"/>
    </location>
</feature>
<feature type="compositionally biased region" description="Polar residues" evidence="1">
    <location>
        <begin position="1"/>
        <end position="10"/>
    </location>
</feature>
<evidence type="ECO:0000313" key="3">
    <source>
        <dbReference type="Proteomes" id="UP001066276"/>
    </source>
</evidence>
<evidence type="ECO:0000256" key="1">
    <source>
        <dbReference type="SAM" id="MobiDB-lite"/>
    </source>
</evidence>
<proteinExistence type="predicted"/>
<dbReference type="Proteomes" id="UP001066276">
    <property type="component" value="Chromosome 5"/>
</dbReference>
<reference evidence="2" key="1">
    <citation type="journal article" date="2022" name="bioRxiv">
        <title>Sequencing and chromosome-scale assembly of the giantPleurodeles waltlgenome.</title>
        <authorList>
            <person name="Brown T."/>
            <person name="Elewa A."/>
            <person name="Iarovenko S."/>
            <person name="Subramanian E."/>
            <person name="Araus A.J."/>
            <person name="Petzold A."/>
            <person name="Susuki M."/>
            <person name="Suzuki K.-i.T."/>
            <person name="Hayashi T."/>
            <person name="Toyoda A."/>
            <person name="Oliveira C."/>
            <person name="Osipova E."/>
            <person name="Leigh N.D."/>
            <person name="Simon A."/>
            <person name="Yun M.H."/>
        </authorList>
    </citation>
    <scope>NUCLEOTIDE SEQUENCE</scope>
    <source>
        <strain evidence="2">20211129_DDA</strain>
        <tissue evidence="2">Liver</tissue>
    </source>
</reference>
<comment type="caution">
    <text evidence="2">The sequence shown here is derived from an EMBL/GenBank/DDBJ whole genome shotgun (WGS) entry which is preliminary data.</text>
</comment>
<dbReference type="EMBL" id="JANPWB010000009">
    <property type="protein sequence ID" value="KAJ1150408.1"/>
    <property type="molecule type" value="Genomic_DNA"/>
</dbReference>
<feature type="region of interest" description="Disordered" evidence="1">
    <location>
        <begin position="1"/>
        <end position="190"/>
    </location>
</feature>
<sequence>MKKYTASPSRSAVCAGPARCGPYTNPTGAGAATSAPDPHAEEANQEFHPATKAGPRGAKRRAVVKSAVRNGGAGRRGVGGSNGVTPRKQEGAEEATDQPRFMRSVAVSGAFREPGKGRKGETGVEANQEFHPVTKARPQGAERRAVVKSALRNGGAGRRGIGGRNGVTPRKQEGAEEATAGTDISASQEA</sequence>
<evidence type="ECO:0000313" key="2">
    <source>
        <dbReference type="EMBL" id="KAJ1150408.1"/>
    </source>
</evidence>
<gene>
    <name evidence="2" type="ORF">NDU88_003201</name>
</gene>
<accession>A0AAV7RHU8</accession>
<protein>
    <submittedName>
        <fullName evidence="2">Uncharacterized protein</fullName>
    </submittedName>
</protein>
<keyword evidence="3" id="KW-1185">Reference proteome</keyword>
<dbReference type="AlphaFoldDB" id="A0AAV7RHU8"/>